<dbReference type="Gene3D" id="3.40.50.2300">
    <property type="match status" value="1"/>
</dbReference>
<dbReference type="PROSITE" id="PS50110">
    <property type="entry name" value="RESPONSE_REGULATORY"/>
    <property type="match status" value="1"/>
</dbReference>
<sequence length="118" mass="13685">MRKVIVQDTNLDLLETMTIILEEAGYKVLPVIHYDDVIPKIIDFNPNIVLLDFRISGEESIAVCKKIKSRFPYLPVVALSCSLQIHHEYTKAGFDNYIAKPFDLEHLFKVLQQYTYPQ</sequence>
<dbReference type="GO" id="GO:0000160">
    <property type="term" value="P:phosphorelay signal transduction system"/>
    <property type="evidence" value="ECO:0007669"/>
    <property type="project" value="UniProtKB-KW"/>
</dbReference>
<keyword evidence="1 3" id="KW-0597">Phosphoprotein</keyword>
<dbReference type="PANTHER" id="PTHR44591:SF14">
    <property type="entry name" value="PROTEIN PILG"/>
    <property type="match status" value="1"/>
</dbReference>
<dbReference type="SMART" id="SM00448">
    <property type="entry name" value="REC"/>
    <property type="match status" value="1"/>
</dbReference>
<protein>
    <submittedName>
        <fullName evidence="5">Response regulator receiver domain-containing protein</fullName>
    </submittedName>
</protein>
<reference evidence="5 6" key="1">
    <citation type="submission" date="2016-10" db="EMBL/GenBank/DDBJ databases">
        <authorList>
            <person name="de Groot N.N."/>
        </authorList>
    </citation>
    <scope>NUCLEOTIDE SEQUENCE [LARGE SCALE GENOMIC DNA]</scope>
    <source>
        <strain evidence="5 6">DSM 19033</strain>
    </source>
</reference>
<feature type="modified residue" description="4-aspartylphosphate" evidence="3">
    <location>
        <position position="52"/>
    </location>
</feature>
<dbReference type="EMBL" id="FNRA01000001">
    <property type="protein sequence ID" value="SDZ83744.1"/>
    <property type="molecule type" value="Genomic_DNA"/>
</dbReference>
<evidence type="ECO:0000256" key="3">
    <source>
        <dbReference type="PROSITE-ProRule" id="PRU00169"/>
    </source>
</evidence>
<keyword evidence="6" id="KW-1185">Reference proteome</keyword>
<dbReference type="InterPro" id="IPR011006">
    <property type="entry name" value="CheY-like_superfamily"/>
</dbReference>
<evidence type="ECO:0000259" key="4">
    <source>
        <dbReference type="PROSITE" id="PS50110"/>
    </source>
</evidence>
<evidence type="ECO:0000256" key="1">
    <source>
        <dbReference type="ARBA" id="ARBA00022553"/>
    </source>
</evidence>
<dbReference type="InterPro" id="IPR050595">
    <property type="entry name" value="Bact_response_regulator"/>
</dbReference>
<proteinExistence type="predicted"/>
<gene>
    <name evidence="5" type="ORF">SAMN05443550_101156</name>
</gene>
<feature type="domain" description="Response regulatory" evidence="4">
    <location>
        <begin position="3"/>
        <end position="115"/>
    </location>
</feature>
<dbReference type="Pfam" id="PF00072">
    <property type="entry name" value="Response_reg"/>
    <property type="match status" value="1"/>
</dbReference>
<evidence type="ECO:0000313" key="5">
    <source>
        <dbReference type="EMBL" id="SDZ83744.1"/>
    </source>
</evidence>
<dbReference type="STRING" id="425514.SAMN05443550_101156"/>
<dbReference type="AlphaFoldDB" id="A0A1H3WBF1"/>
<dbReference type="Proteomes" id="UP000198850">
    <property type="component" value="Unassembled WGS sequence"/>
</dbReference>
<evidence type="ECO:0000313" key="6">
    <source>
        <dbReference type="Proteomes" id="UP000198850"/>
    </source>
</evidence>
<dbReference type="InterPro" id="IPR001789">
    <property type="entry name" value="Sig_transdc_resp-reg_receiver"/>
</dbReference>
<evidence type="ECO:0000256" key="2">
    <source>
        <dbReference type="ARBA" id="ARBA00023012"/>
    </source>
</evidence>
<dbReference type="SUPFAM" id="SSF52172">
    <property type="entry name" value="CheY-like"/>
    <property type="match status" value="1"/>
</dbReference>
<dbReference type="PANTHER" id="PTHR44591">
    <property type="entry name" value="STRESS RESPONSE REGULATOR PROTEIN 1"/>
    <property type="match status" value="1"/>
</dbReference>
<dbReference type="RefSeq" id="WP_175470447.1">
    <property type="nucleotide sequence ID" value="NZ_FNRA01000001.1"/>
</dbReference>
<dbReference type="CDD" id="cd00156">
    <property type="entry name" value="REC"/>
    <property type="match status" value="1"/>
</dbReference>
<accession>A0A1H3WBF1</accession>
<keyword evidence="2" id="KW-0902">Two-component regulatory system</keyword>
<name>A0A1H3WBF1_9SPHI</name>
<organism evidence="5 6">
    <name type="scientific">Pedobacter hartonius</name>
    <dbReference type="NCBI Taxonomy" id="425514"/>
    <lineage>
        <taxon>Bacteria</taxon>
        <taxon>Pseudomonadati</taxon>
        <taxon>Bacteroidota</taxon>
        <taxon>Sphingobacteriia</taxon>
        <taxon>Sphingobacteriales</taxon>
        <taxon>Sphingobacteriaceae</taxon>
        <taxon>Pedobacter</taxon>
    </lineage>
</organism>